<evidence type="ECO:0000313" key="2">
    <source>
        <dbReference type="Proteomes" id="UP000815677"/>
    </source>
</evidence>
<accession>A0ABQ0LGD3</accession>
<dbReference type="Proteomes" id="UP000815677">
    <property type="component" value="Unassembled WGS sequence"/>
</dbReference>
<proteinExistence type="predicted"/>
<gene>
    <name evidence="1" type="ORF">MCHLO_07480</name>
</gene>
<evidence type="ECO:0000313" key="1">
    <source>
        <dbReference type="EMBL" id="GAT50211.1"/>
    </source>
</evidence>
<keyword evidence="2" id="KW-1185">Reference proteome</keyword>
<reference evidence="1" key="1">
    <citation type="submission" date="2014-09" db="EMBL/GenBank/DDBJ databases">
        <title>Genome sequence of the luminous mushroom Mycena chlorophos for searching fungal bioluminescence genes.</title>
        <authorList>
            <person name="Tanaka Y."/>
            <person name="Kasuga D."/>
            <person name="Oba Y."/>
            <person name="Hase S."/>
            <person name="Sato K."/>
            <person name="Oba Y."/>
            <person name="Sakakibara Y."/>
        </authorList>
    </citation>
    <scope>NUCLEOTIDE SEQUENCE</scope>
</reference>
<organism evidence="1 2">
    <name type="scientific">Mycena chlorophos</name>
    <name type="common">Agaric fungus</name>
    <name type="synonym">Agaricus chlorophos</name>
    <dbReference type="NCBI Taxonomy" id="658473"/>
    <lineage>
        <taxon>Eukaryota</taxon>
        <taxon>Fungi</taxon>
        <taxon>Dikarya</taxon>
        <taxon>Basidiomycota</taxon>
        <taxon>Agaricomycotina</taxon>
        <taxon>Agaricomycetes</taxon>
        <taxon>Agaricomycetidae</taxon>
        <taxon>Agaricales</taxon>
        <taxon>Marasmiineae</taxon>
        <taxon>Mycenaceae</taxon>
        <taxon>Mycena</taxon>
    </lineage>
</organism>
<sequence>MDETEISLRATTITSASPPFPEVYRGALFPAGGCGKPTIVPVPLDYGLDMYMFPDDLCTQTWVGSQSASTPGRCKQWRIDITGAEAEKGSGSVYLAWGFAQKKITMVMGGQVNAGLSDQSRTVYGDVLIMKESGDSEAGECIVDLDEGDLKHVCDRFRK</sequence>
<name>A0ABQ0LGD3_MYCCL</name>
<protein>
    <submittedName>
        <fullName evidence="1">Uncharacterized protein</fullName>
    </submittedName>
</protein>
<dbReference type="EMBL" id="DF846343">
    <property type="protein sequence ID" value="GAT50211.1"/>
    <property type="molecule type" value="Genomic_DNA"/>
</dbReference>